<name>A0A811NVA1_9POAL</name>
<proteinExistence type="predicted"/>
<keyword evidence="4" id="KW-1185">Reference proteome</keyword>
<evidence type="ECO:0000256" key="2">
    <source>
        <dbReference type="SAM" id="MobiDB-lite"/>
    </source>
</evidence>
<organism evidence="3 4">
    <name type="scientific">Miscanthus lutarioriparius</name>
    <dbReference type="NCBI Taxonomy" id="422564"/>
    <lineage>
        <taxon>Eukaryota</taxon>
        <taxon>Viridiplantae</taxon>
        <taxon>Streptophyta</taxon>
        <taxon>Embryophyta</taxon>
        <taxon>Tracheophyta</taxon>
        <taxon>Spermatophyta</taxon>
        <taxon>Magnoliopsida</taxon>
        <taxon>Liliopsida</taxon>
        <taxon>Poales</taxon>
        <taxon>Poaceae</taxon>
        <taxon>PACMAD clade</taxon>
        <taxon>Panicoideae</taxon>
        <taxon>Andropogonodae</taxon>
        <taxon>Andropogoneae</taxon>
        <taxon>Saccharinae</taxon>
        <taxon>Miscanthus</taxon>
    </lineage>
</organism>
<reference evidence="3" key="1">
    <citation type="submission" date="2020-10" db="EMBL/GenBank/DDBJ databases">
        <authorList>
            <person name="Han B."/>
            <person name="Lu T."/>
            <person name="Zhao Q."/>
            <person name="Huang X."/>
            <person name="Zhao Y."/>
        </authorList>
    </citation>
    <scope>NUCLEOTIDE SEQUENCE</scope>
</reference>
<feature type="coiled-coil region" evidence="1">
    <location>
        <begin position="279"/>
        <end position="306"/>
    </location>
</feature>
<evidence type="ECO:0000313" key="4">
    <source>
        <dbReference type="Proteomes" id="UP000604825"/>
    </source>
</evidence>
<evidence type="ECO:0000256" key="1">
    <source>
        <dbReference type="SAM" id="Coils"/>
    </source>
</evidence>
<dbReference type="AlphaFoldDB" id="A0A811NVA1"/>
<feature type="compositionally biased region" description="Acidic residues" evidence="2">
    <location>
        <begin position="406"/>
        <end position="431"/>
    </location>
</feature>
<dbReference type="Proteomes" id="UP000604825">
    <property type="component" value="Unassembled WGS sequence"/>
</dbReference>
<evidence type="ECO:0000313" key="3">
    <source>
        <dbReference type="EMBL" id="CAD6227076.1"/>
    </source>
</evidence>
<sequence length="647" mass="71429">MTNYLKGKSLKLWKITQNATYVIPAEEPTDAAEIGLLETNHRAVAILQASICKTEYDRYVSGGSSDSSDSDSEDETPKKKTDGLCFITDAGINDGICTMALEGDASTDSNDETSDDEVDTSAEQRIANLTKIVHKQNKVLAKLKTDYDKTCAELATLKNAASNPAEPDECEECSIHMISLSKLQTKYSSIVDDRDKLYAELNELRSRSNLLGTCVSCPLLKVDLDNALCRVKNFEEHTCPDLPDCLICPTLRSELNVAKSHIVELEKHTCPVLPSCLTCPNFVVENNDLRAKLADLEEENKHLRTILGWCSIREPQIGMAIAQIKRGERFGPGYDLKHVFGEKSGPPVDEKNPPLAKYTGPPPRKGSGVTSDGLLVETSRSAPKKQVWAPKPKHFKDVQNTKPNGDDEIGQDIFEDEKEEDGCDDDDDDDAQPAMQGEPGAQPEQAPSTTLEDGPSPTHTSTQQSPAASPTVDHVPAVVEGEAISERTAPRHIQNRHPTKNIIGNLDERTTRNRGCGCSVRWRQGTCGDAVKNEDRIGCVEKPQGRREGRIEACARGTAIVAVYVHCTGYTVGGRRGRFRIMPQNPGLLWLSHKAMHRHRTPLARVVGKMEILAIAIRFRMVVRRHREDHIAEMEGSRTSRNLPSRM</sequence>
<accession>A0A811NVA1</accession>
<feature type="compositionally biased region" description="Polar residues" evidence="2">
    <location>
        <begin position="445"/>
        <end position="468"/>
    </location>
</feature>
<protein>
    <submittedName>
        <fullName evidence="3">Uncharacterized protein</fullName>
    </submittedName>
</protein>
<dbReference type="EMBL" id="CAJGYO010000004">
    <property type="protein sequence ID" value="CAD6227076.1"/>
    <property type="molecule type" value="Genomic_DNA"/>
</dbReference>
<gene>
    <name evidence="3" type="ORF">NCGR_LOCUS18719</name>
</gene>
<feature type="region of interest" description="Disordered" evidence="2">
    <location>
        <begin position="337"/>
        <end position="472"/>
    </location>
</feature>
<keyword evidence="1" id="KW-0175">Coiled coil</keyword>
<comment type="caution">
    <text evidence="3">The sequence shown here is derived from an EMBL/GenBank/DDBJ whole genome shotgun (WGS) entry which is preliminary data.</text>
</comment>